<dbReference type="InterPro" id="IPR045599">
    <property type="entry name" value="DUF6456"/>
</dbReference>
<dbReference type="EMBL" id="CVRL01000025">
    <property type="protein sequence ID" value="CRL11264.1"/>
    <property type="molecule type" value="Genomic_DNA"/>
</dbReference>
<keyword evidence="3" id="KW-1185">Reference proteome</keyword>
<protein>
    <recommendedName>
        <fullName evidence="1">DUF6456 domain-containing protein</fullName>
    </recommendedName>
</protein>
<evidence type="ECO:0000259" key="1">
    <source>
        <dbReference type="Pfam" id="PF20057"/>
    </source>
</evidence>
<dbReference type="STRING" id="481446.NIT7645_01218"/>
<evidence type="ECO:0000313" key="2">
    <source>
        <dbReference type="EMBL" id="CRL11264.1"/>
    </source>
</evidence>
<proteinExistence type="predicted"/>
<dbReference type="Proteomes" id="UP000043764">
    <property type="component" value="Unassembled WGS sequence"/>
</dbReference>
<feature type="domain" description="DUF6456" evidence="1">
    <location>
        <begin position="232"/>
        <end position="363"/>
    </location>
</feature>
<name>A0A0H5D2L2_9RHOB</name>
<dbReference type="Pfam" id="PF20057">
    <property type="entry name" value="DUF6456"/>
    <property type="match status" value="1"/>
</dbReference>
<reference evidence="3" key="1">
    <citation type="submission" date="2015-05" db="EMBL/GenBank/DDBJ databases">
        <authorList>
            <person name="Rodrigo-Torres Lidia"/>
            <person name="Arahal R.David."/>
        </authorList>
    </citation>
    <scope>NUCLEOTIDE SEQUENCE [LARGE SCALE GENOMIC DNA]</scope>
    <source>
        <strain evidence="3">CECT 7321</strain>
    </source>
</reference>
<sequence>MVPSVQKWGEKMQTMDVSNLPEWVPDEATRYLEHTLAGRSIRLLAKQAGCHPSTILRQVRRIERRREDPLVDGALSNLAAQHYGSETPTAERTGPQPLSARALAFGAALGSEEAFELEVVETLTCLSPKGAVLAVADGMEKAVVVRDMAAITEQGGEARLVVERTLAEALALRNWIACPCRGRISRYRITQEGRNALSRIVAGCENRARAQRDSAVNASRAAARLRKRRRRVRYGLAETPLHMLARRLDEKGAPFLTPDLVRAGERFREDFELAEVAEHLGERVSAPIGIGHNRRGPGQAAVAAKERAAQAMSALGEGLSDIVVRCCCQLEGLEAAERQLGWSARSGKVVLRIALQQLRLHYDRQQTPDELIG</sequence>
<dbReference type="AlphaFoldDB" id="A0A0H5D2L2"/>
<evidence type="ECO:0000313" key="3">
    <source>
        <dbReference type="Proteomes" id="UP000043764"/>
    </source>
</evidence>
<accession>A0A0H5D2L2</accession>
<gene>
    <name evidence="2" type="ORF">NIT7321_02117</name>
</gene>
<organism evidence="2 3">
    <name type="scientific">Phaeobacter italicus</name>
    <dbReference type="NCBI Taxonomy" id="481446"/>
    <lineage>
        <taxon>Bacteria</taxon>
        <taxon>Pseudomonadati</taxon>
        <taxon>Pseudomonadota</taxon>
        <taxon>Alphaproteobacteria</taxon>
        <taxon>Rhodobacterales</taxon>
        <taxon>Roseobacteraceae</taxon>
        <taxon>Phaeobacter</taxon>
    </lineage>
</organism>